<organism evidence="2 3">
    <name type="scientific">Enterococcus mundtii</name>
    <dbReference type="NCBI Taxonomy" id="53346"/>
    <lineage>
        <taxon>Bacteria</taxon>
        <taxon>Bacillati</taxon>
        <taxon>Bacillota</taxon>
        <taxon>Bacilli</taxon>
        <taxon>Lactobacillales</taxon>
        <taxon>Enterococcaceae</taxon>
        <taxon>Enterococcus</taxon>
    </lineage>
</organism>
<feature type="transmembrane region" description="Helical" evidence="1">
    <location>
        <begin position="54"/>
        <end position="73"/>
    </location>
</feature>
<protein>
    <submittedName>
        <fullName evidence="2">EpsG family protein</fullName>
    </submittedName>
</protein>
<feature type="non-terminal residue" evidence="2">
    <location>
        <position position="1"/>
    </location>
</feature>
<reference evidence="2 3" key="1">
    <citation type="submission" date="2020-04" db="EMBL/GenBank/DDBJ databases">
        <authorList>
            <person name="Abaymova A."/>
            <person name="Teymurazov M."/>
            <person name="Tazyna O."/>
            <person name="Chatushin Y."/>
            <person name="Svetoch E."/>
            <person name="Pereligyn V."/>
            <person name="Pohylenko V."/>
            <person name="Platonov M."/>
            <person name="Kartsev N."/>
            <person name="Skryabin Y."/>
            <person name="Sizova A."/>
            <person name="Solomentsev V."/>
            <person name="Kislichkina A."/>
            <person name="Bogun A."/>
        </authorList>
    </citation>
    <scope>NUCLEOTIDE SEQUENCE [LARGE SCALE GENOMIC DNA]</scope>
    <source>
        <strain evidence="3">SCPM-O-B-8398 (E28)</strain>
    </source>
</reference>
<keyword evidence="1" id="KW-1133">Transmembrane helix</keyword>
<feature type="transmembrane region" description="Helical" evidence="1">
    <location>
        <begin position="126"/>
        <end position="146"/>
    </location>
</feature>
<keyword evidence="1" id="KW-0812">Transmembrane</keyword>
<comment type="caution">
    <text evidence="2">The sequence shown here is derived from an EMBL/GenBank/DDBJ whole genome shotgun (WGS) entry which is preliminary data.</text>
</comment>
<feature type="transmembrane region" description="Helical" evidence="1">
    <location>
        <begin position="93"/>
        <end position="114"/>
    </location>
</feature>
<proteinExistence type="predicted"/>
<dbReference type="Proteomes" id="UP000557857">
    <property type="component" value="Unassembled WGS sequence"/>
</dbReference>
<evidence type="ECO:0000313" key="2">
    <source>
        <dbReference type="EMBL" id="NMP59897.1"/>
    </source>
</evidence>
<accession>A0A848MV96</accession>
<name>A0A848MV96_ENTMU</name>
<sequence length="212" mass="24354">IIFLLALPAFKKRNLRNIILLSLVGSLFHIVSIFIIPAYLFVQIVKEINVPKEIFLISSSAFVGIIFFFPNLFRFMIPDRYYGYLSGYYAQGSWIFNPVFIMQLVILIGATIFVKNNNTVFTENFNIILSLYCLSTILLVCFGPLATIGGRISTIFSTVEIFIVPIVLEKLFKNKFLFLITFILFSFCIFILIFIVSGAYNSYVPYNTIFFK</sequence>
<dbReference type="EMBL" id="JABCAG010000127">
    <property type="protein sequence ID" value="NMP59897.1"/>
    <property type="molecule type" value="Genomic_DNA"/>
</dbReference>
<keyword evidence="1" id="KW-0472">Membrane</keyword>
<dbReference type="RefSeq" id="WP_211197099.1">
    <property type="nucleotide sequence ID" value="NZ_JABCAG010000127.1"/>
</dbReference>
<evidence type="ECO:0000313" key="3">
    <source>
        <dbReference type="Proteomes" id="UP000557857"/>
    </source>
</evidence>
<gene>
    <name evidence="2" type="ORF">HI921_15865</name>
</gene>
<feature type="transmembrane region" description="Helical" evidence="1">
    <location>
        <begin position="18"/>
        <end position="42"/>
    </location>
</feature>
<dbReference type="AlphaFoldDB" id="A0A848MV96"/>
<dbReference type="InterPro" id="IPR049458">
    <property type="entry name" value="EpsG-like"/>
</dbReference>
<evidence type="ECO:0000256" key="1">
    <source>
        <dbReference type="SAM" id="Phobius"/>
    </source>
</evidence>
<feature type="transmembrane region" description="Helical" evidence="1">
    <location>
        <begin position="176"/>
        <end position="200"/>
    </location>
</feature>
<dbReference type="Pfam" id="PF14897">
    <property type="entry name" value="EpsG"/>
    <property type="match status" value="1"/>
</dbReference>
<feature type="transmembrane region" description="Helical" evidence="1">
    <location>
        <begin position="152"/>
        <end position="169"/>
    </location>
</feature>